<dbReference type="InterPro" id="IPR011992">
    <property type="entry name" value="EF-hand-dom_pair"/>
</dbReference>
<dbReference type="Gene3D" id="1.10.238.10">
    <property type="entry name" value="EF-hand"/>
    <property type="match status" value="2"/>
</dbReference>
<feature type="domain" description="EF-hand" evidence="1">
    <location>
        <begin position="48"/>
        <end position="83"/>
    </location>
</feature>
<evidence type="ECO:0000259" key="1">
    <source>
        <dbReference type="PROSITE" id="PS50222"/>
    </source>
</evidence>
<comment type="caution">
    <text evidence="2">The sequence shown here is derived from an EMBL/GenBank/DDBJ whole genome shotgun (WGS) entry which is preliminary data.</text>
</comment>
<evidence type="ECO:0000313" key="2">
    <source>
        <dbReference type="EMBL" id="KAL1526755.1"/>
    </source>
</evidence>
<dbReference type="Proteomes" id="UP001515480">
    <property type="component" value="Unassembled WGS sequence"/>
</dbReference>
<feature type="domain" description="EF-hand" evidence="1">
    <location>
        <begin position="130"/>
        <end position="165"/>
    </location>
</feature>
<dbReference type="GO" id="GO:0005509">
    <property type="term" value="F:calcium ion binding"/>
    <property type="evidence" value="ECO:0007669"/>
    <property type="project" value="InterPro"/>
</dbReference>
<dbReference type="SMART" id="SM00054">
    <property type="entry name" value="EFh"/>
    <property type="match status" value="2"/>
</dbReference>
<keyword evidence="3" id="KW-1185">Reference proteome</keyword>
<reference evidence="2 3" key="1">
    <citation type="journal article" date="2024" name="Science">
        <title>Giant polyketide synthase enzymes in the biosynthesis of giant marine polyether toxins.</title>
        <authorList>
            <person name="Fallon T.R."/>
            <person name="Shende V.V."/>
            <person name="Wierzbicki I.H."/>
            <person name="Pendleton A.L."/>
            <person name="Watervoot N.F."/>
            <person name="Auber R.P."/>
            <person name="Gonzalez D.J."/>
            <person name="Wisecaver J.H."/>
            <person name="Moore B.S."/>
        </authorList>
    </citation>
    <scope>NUCLEOTIDE SEQUENCE [LARGE SCALE GENOMIC DNA]</scope>
    <source>
        <strain evidence="2 3">12B1</strain>
    </source>
</reference>
<accession>A0AB34JXX8</accession>
<proteinExistence type="predicted"/>
<protein>
    <recommendedName>
        <fullName evidence="1">EF-hand domain-containing protein</fullName>
    </recommendedName>
</protein>
<dbReference type="SUPFAM" id="SSF47473">
    <property type="entry name" value="EF-hand"/>
    <property type="match status" value="1"/>
</dbReference>
<dbReference type="Pfam" id="PF13202">
    <property type="entry name" value="EF-hand_5"/>
    <property type="match status" value="1"/>
</dbReference>
<dbReference type="Pfam" id="PF13499">
    <property type="entry name" value="EF-hand_7"/>
    <property type="match status" value="1"/>
</dbReference>
<evidence type="ECO:0000313" key="3">
    <source>
        <dbReference type="Proteomes" id="UP001515480"/>
    </source>
</evidence>
<gene>
    <name evidence="2" type="ORF">AB1Y20_015451</name>
</gene>
<dbReference type="EMBL" id="JBGBPQ010000003">
    <property type="protein sequence ID" value="KAL1526755.1"/>
    <property type="molecule type" value="Genomic_DNA"/>
</dbReference>
<dbReference type="InterPro" id="IPR002048">
    <property type="entry name" value="EF_hand_dom"/>
</dbReference>
<name>A0AB34JXX8_PRYPA</name>
<dbReference type="PROSITE" id="PS50222">
    <property type="entry name" value="EF_HAND_2"/>
    <property type="match status" value="2"/>
</dbReference>
<dbReference type="AlphaFoldDB" id="A0AB34JXX8"/>
<organism evidence="2 3">
    <name type="scientific">Prymnesium parvum</name>
    <name type="common">Toxic golden alga</name>
    <dbReference type="NCBI Taxonomy" id="97485"/>
    <lineage>
        <taxon>Eukaryota</taxon>
        <taxon>Haptista</taxon>
        <taxon>Haptophyta</taxon>
        <taxon>Prymnesiophyceae</taxon>
        <taxon>Prymnesiales</taxon>
        <taxon>Prymnesiaceae</taxon>
        <taxon>Prymnesium</taxon>
    </lineage>
</organism>
<sequence>MLMLPSTLQPEPLPTCGPLLLAYPLLRKQSKCDSVLRLIPAKHTATRLEQAKVDAWFAQFDVNHSGVLEREQLSKLLEHLTGTSPDRVTMEFLMQKAIAIDTTGDGKPDTSGISRASAEAVVAKYAHYVEQKEVLQSIFTDFDTNHSGRLERGQLRALLLKVSPGKEVADSDVDYVLNMCNDDSKGSIARDELLPAVATWRHLAESSDACDSSSCVIC</sequence>